<dbReference type="InterPro" id="IPR041622">
    <property type="entry name" value="SLATT_fungi"/>
</dbReference>
<feature type="domain" description="SMODS and SLOG-associating 2TM effector" evidence="3">
    <location>
        <begin position="160"/>
        <end position="281"/>
    </location>
</feature>
<protein>
    <recommendedName>
        <fullName evidence="3">SMODS and SLOG-associating 2TM effector domain-containing protein</fullName>
    </recommendedName>
</protein>
<evidence type="ECO:0000313" key="5">
    <source>
        <dbReference type="Proteomes" id="UP000054166"/>
    </source>
</evidence>
<dbReference type="OrthoDB" id="3245801at2759"/>
<accession>A0A0C3G7J9</accession>
<reference evidence="5" key="2">
    <citation type="submission" date="2015-01" db="EMBL/GenBank/DDBJ databases">
        <title>Evolutionary Origins and Diversification of the Mycorrhizal Mutualists.</title>
        <authorList>
            <consortium name="DOE Joint Genome Institute"/>
            <consortium name="Mycorrhizal Genomics Consortium"/>
            <person name="Kohler A."/>
            <person name="Kuo A."/>
            <person name="Nagy L.G."/>
            <person name="Floudas D."/>
            <person name="Copeland A."/>
            <person name="Barry K.W."/>
            <person name="Cichocki N."/>
            <person name="Veneault-Fourrey C."/>
            <person name="LaButti K."/>
            <person name="Lindquist E.A."/>
            <person name="Lipzen A."/>
            <person name="Lundell T."/>
            <person name="Morin E."/>
            <person name="Murat C."/>
            <person name="Riley R."/>
            <person name="Ohm R."/>
            <person name="Sun H."/>
            <person name="Tunlid A."/>
            <person name="Henrissat B."/>
            <person name="Grigoriev I.V."/>
            <person name="Hibbett D.S."/>
            <person name="Martin F."/>
        </authorList>
    </citation>
    <scope>NUCLEOTIDE SEQUENCE [LARGE SCALE GENOMIC DNA]</scope>
    <source>
        <strain evidence="5">F 1598</strain>
    </source>
</reference>
<name>A0A0C3G7J9_PILCF</name>
<dbReference type="NCBIfam" id="NF033635">
    <property type="entry name" value="SLATT_fungal"/>
    <property type="match status" value="1"/>
</dbReference>
<evidence type="ECO:0000313" key="4">
    <source>
        <dbReference type="EMBL" id="KIM87744.1"/>
    </source>
</evidence>
<dbReference type="InParanoid" id="A0A0C3G7J9"/>
<keyword evidence="2" id="KW-0472">Membrane</keyword>
<dbReference type="EMBL" id="KN832978">
    <property type="protein sequence ID" value="KIM87744.1"/>
    <property type="molecule type" value="Genomic_DNA"/>
</dbReference>
<keyword evidence="2" id="KW-0812">Transmembrane</keyword>
<evidence type="ECO:0000256" key="1">
    <source>
        <dbReference type="SAM" id="MobiDB-lite"/>
    </source>
</evidence>
<evidence type="ECO:0000256" key="2">
    <source>
        <dbReference type="SAM" id="Phobius"/>
    </source>
</evidence>
<dbReference type="HOGENOM" id="CLU_064546_0_0_1"/>
<keyword evidence="5" id="KW-1185">Reference proteome</keyword>
<feature type="region of interest" description="Disordered" evidence="1">
    <location>
        <begin position="1"/>
        <end position="126"/>
    </location>
</feature>
<dbReference type="Proteomes" id="UP000054166">
    <property type="component" value="Unassembled WGS sequence"/>
</dbReference>
<reference evidence="4 5" key="1">
    <citation type="submission" date="2014-04" db="EMBL/GenBank/DDBJ databases">
        <authorList>
            <consortium name="DOE Joint Genome Institute"/>
            <person name="Kuo A."/>
            <person name="Tarkka M."/>
            <person name="Buscot F."/>
            <person name="Kohler A."/>
            <person name="Nagy L.G."/>
            <person name="Floudas D."/>
            <person name="Copeland A."/>
            <person name="Barry K.W."/>
            <person name="Cichocki N."/>
            <person name="Veneault-Fourrey C."/>
            <person name="LaButti K."/>
            <person name="Lindquist E.A."/>
            <person name="Lipzen A."/>
            <person name="Lundell T."/>
            <person name="Morin E."/>
            <person name="Murat C."/>
            <person name="Sun H."/>
            <person name="Tunlid A."/>
            <person name="Henrissat B."/>
            <person name="Grigoriev I.V."/>
            <person name="Hibbett D.S."/>
            <person name="Martin F."/>
            <person name="Nordberg H.P."/>
            <person name="Cantor M.N."/>
            <person name="Hua S.X."/>
        </authorList>
    </citation>
    <scope>NUCLEOTIDE SEQUENCE [LARGE SCALE GENOMIC DNA]</scope>
    <source>
        <strain evidence="4 5">F 1598</strain>
    </source>
</reference>
<dbReference type="STRING" id="765440.A0A0C3G7J9"/>
<organism evidence="4 5">
    <name type="scientific">Piloderma croceum (strain F 1598)</name>
    <dbReference type="NCBI Taxonomy" id="765440"/>
    <lineage>
        <taxon>Eukaryota</taxon>
        <taxon>Fungi</taxon>
        <taxon>Dikarya</taxon>
        <taxon>Basidiomycota</taxon>
        <taxon>Agaricomycotina</taxon>
        <taxon>Agaricomycetes</taxon>
        <taxon>Agaricomycetidae</taxon>
        <taxon>Atheliales</taxon>
        <taxon>Atheliaceae</taxon>
        <taxon>Piloderma</taxon>
    </lineage>
</organism>
<sequence length="295" mass="31977">MDRPDPGPSDAPTRNPQAQTSESSPQPGPPQQPQTPQAALAAVTRGDNAPPPAPPPKTEAETARIRHLTTSGEYYEDTVSGHGSSPIRDPYRRGSGGVGVPPPPRSIKEGGTYTSGENVMPPGRRRRSGLDWIIPVEPNDKPYVPTQRTAGERIQPTLDHARREKIKYEKKAMLNGYSLNAAIGLQVILGALITGLSAAIKPEKVGITTAILGGLSTIVASFLARMRGSGEPELSLRRTKDLDQFIRECEAFQLDRGYVTGPSEDQTLDDFRKRFEDLLGNLNKNASQDQKQSPI</sequence>
<evidence type="ECO:0000259" key="3">
    <source>
        <dbReference type="Pfam" id="PF18142"/>
    </source>
</evidence>
<gene>
    <name evidence="4" type="ORF">PILCRDRAFT_814458</name>
</gene>
<proteinExistence type="predicted"/>
<dbReference type="Pfam" id="PF18142">
    <property type="entry name" value="SLATT_fungal"/>
    <property type="match status" value="1"/>
</dbReference>
<dbReference type="AlphaFoldDB" id="A0A0C3G7J9"/>
<keyword evidence="2" id="KW-1133">Transmembrane helix</keyword>
<feature type="transmembrane region" description="Helical" evidence="2">
    <location>
        <begin position="172"/>
        <end position="193"/>
    </location>
</feature>
<feature type="transmembrane region" description="Helical" evidence="2">
    <location>
        <begin position="205"/>
        <end position="224"/>
    </location>
</feature>